<dbReference type="InterPro" id="IPR003423">
    <property type="entry name" value="OMP_efflux"/>
</dbReference>
<evidence type="ECO:0000256" key="1">
    <source>
        <dbReference type="ARBA" id="ARBA00007613"/>
    </source>
</evidence>
<protein>
    <submittedName>
        <fullName evidence="2">Outer membrane protein, cobalt-zinc-cadmium efflux system</fullName>
    </submittedName>
</protein>
<dbReference type="PANTHER" id="PTHR30203">
    <property type="entry name" value="OUTER MEMBRANE CATION EFFLUX PROTEIN"/>
    <property type="match status" value="1"/>
</dbReference>
<evidence type="ECO:0000313" key="2">
    <source>
        <dbReference type="EMBL" id="SIS38857.1"/>
    </source>
</evidence>
<name>A0A1N7IP49_9FLAO</name>
<dbReference type="Pfam" id="PF02321">
    <property type="entry name" value="OEP"/>
    <property type="match status" value="2"/>
</dbReference>
<comment type="similarity">
    <text evidence="1">Belongs to the outer membrane factor (OMF) (TC 1.B.17) family.</text>
</comment>
<dbReference type="EMBL" id="FTNY01000004">
    <property type="protein sequence ID" value="SIS38857.1"/>
    <property type="molecule type" value="Genomic_DNA"/>
</dbReference>
<dbReference type="PANTHER" id="PTHR30203:SF24">
    <property type="entry name" value="BLR4935 PROTEIN"/>
    <property type="match status" value="1"/>
</dbReference>
<evidence type="ECO:0000313" key="3">
    <source>
        <dbReference type="Proteomes" id="UP000186373"/>
    </source>
</evidence>
<dbReference type="SUPFAM" id="SSF56954">
    <property type="entry name" value="Outer membrane efflux proteins (OEP)"/>
    <property type="match status" value="1"/>
</dbReference>
<dbReference type="GO" id="GO:0015562">
    <property type="term" value="F:efflux transmembrane transporter activity"/>
    <property type="evidence" value="ECO:0007669"/>
    <property type="project" value="InterPro"/>
</dbReference>
<dbReference type="Proteomes" id="UP000186373">
    <property type="component" value="Unassembled WGS sequence"/>
</dbReference>
<reference evidence="3" key="1">
    <citation type="submission" date="2017-01" db="EMBL/GenBank/DDBJ databases">
        <authorList>
            <person name="Varghese N."/>
            <person name="Submissions S."/>
        </authorList>
    </citation>
    <scope>NUCLEOTIDE SEQUENCE [LARGE SCALE GENOMIC DNA]</scope>
    <source>
        <strain evidence="3">DSM 17126</strain>
    </source>
</reference>
<dbReference type="InterPro" id="IPR010131">
    <property type="entry name" value="MdtP/NodT-like"/>
</dbReference>
<gene>
    <name evidence="2" type="ORF">SAMN05421639_104319</name>
</gene>
<dbReference type="RefSeq" id="WP_076508379.1">
    <property type="nucleotide sequence ID" value="NZ_FTNY01000004.1"/>
</dbReference>
<dbReference type="AlphaFoldDB" id="A0A1N7IP49"/>
<keyword evidence="3" id="KW-1185">Reference proteome</keyword>
<proteinExistence type="inferred from homology"/>
<dbReference type="OrthoDB" id="9791261at2"/>
<accession>A0A1N7IP49</accession>
<organism evidence="2 3">
    <name type="scientific">Chryseobacterium shigense</name>
    <dbReference type="NCBI Taxonomy" id="297244"/>
    <lineage>
        <taxon>Bacteria</taxon>
        <taxon>Pseudomonadati</taxon>
        <taxon>Bacteroidota</taxon>
        <taxon>Flavobacteriia</taxon>
        <taxon>Flavobacteriales</taxon>
        <taxon>Weeksellaceae</taxon>
        <taxon>Chryseobacterium group</taxon>
        <taxon>Chryseobacterium</taxon>
    </lineage>
</organism>
<sequence>MKSNIIFTISLGLLFQIPLNAQEKETLNFASYLNKVRENNLSYAAQKYTISMAEASILTAGMFPDPQLEMETSDNGVSKKMGYTIGTSLSWTLELGQKRKARIETAKNQADYSKLQLQDFLRNLIADASVGYIEALKTKALIDVQKDSYLSMHQLAKSDSIRYRLGAISQVTSRQSRLEASSLRNDLYKAESISRQSLSALSIFLGSDQQEKNISGNFKAFNRDFNPEDLILEAVNTRSDLLASKQNINTATSLIKLEKANRVIDLGLSLGAEHTTWATNEIAPSPAVNAIKLGASIPLKFSNRRNADLKIAEMGRMQAETEYKQIENSIRTEVMQAYYQYQATQKQLQQFDHGMLSEAKSILDGIIYSYQRGESSILEVLNAQRTYNDIRQRYIETLADNAVALIELERKTGIWDIDF</sequence>
<dbReference type="Gene3D" id="1.20.1600.10">
    <property type="entry name" value="Outer membrane efflux proteins (OEP)"/>
    <property type="match status" value="1"/>
</dbReference>